<evidence type="ECO:0000313" key="3">
    <source>
        <dbReference type="EMBL" id="KPM36479.1"/>
    </source>
</evidence>
<organism evidence="3 4">
    <name type="scientific">Neonectria ditissima</name>
    <dbReference type="NCBI Taxonomy" id="78410"/>
    <lineage>
        <taxon>Eukaryota</taxon>
        <taxon>Fungi</taxon>
        <taxon>Dikarya</taxon>
        <taxon>Ascomycota</taxon>
        <taxon>Pezizomycotina</taxon>
        <taxon>Sordariomycetes</taxon>
        <taxon>Hypocreomycetidae</taxon>
        <taxon>Hypocreales</taxon>
        <taxon>Nectriaceae</taxon>
        <taxon>Neonectria</taxon>
    </lineage>
</organism>
<dbReference type="Gene3D" id="3.40.50.720">
    <property type="entry name" value="NAD(P)-binding Rossmann-like Domain"/>
    <property type="match status" value="1"/>
</dbReference>
<dbReference type="PANTHER" id="PTHR15020">
    <property type="entry name" value="FLAVIN REDUCTASE-RELATED"/>
    <property type="match status" value="1"/>
</dbReference>
<feature type="domain" description="NAD(P)-binding" evidence="2">
    <location>
        <begin position="11"/>
        <end position="222"/>
    </location>
</feature>
<sequence length="342" mass="36871">MSSPRHVLVLGGNGKISRLLTEIVLKKSWSVTSVIRTQEQVKDLEAFGAQFPGKFTVLVHDLEKVDSQEKAAAIIKEASPDSVFWCAGAGATGSQDRVFRIDRDAAVHFTQAAVATPAVTHFITVSYLGARRAKAPWWTADDWAGWEKVNSTFLARYYEAKVAADEAVVTEARKRDGFCAVSVRPGGLTDKDPGGVLMGQTEKARGMTSRATTAKVVALLLKAADVKSRWLDVLDGDEDAQVAVERCVRDGTECAEGEAIYSVNRRSTTYKTVSADLHISPHAPPLPLWAASTRKSHVGGDIEAGDRGTEDIRVDGRANLRPIPAPAILPVPAPTIESQKSV</sequence>
<dbReference type="OrthoDB" id="10254604at2759"/>
<dbReference type="SUPFAM" id="SSF51735">
    <property type="entry name" value="NAD(P)-binding Rossmann-fold domains"/>
    <property type="match status" value="1"/>
</dbReference>
<dbReference type="EMBL" id="LKCW01000202">
    <property type="protein sequence ID" value="KPM36479.1"/>
    <property type="molecule type" value="Genomic_DNA"/>
</dbReference>
<dbReference type="PANTHER" id="PTHR15020:SF50">
    <property type="entry name" value="UPF0659 PROTEIN YMR090W"/>
    <property type="match status" value="1"/>
</dbReference>
<comment type="similarity">
    <text evidence="1">Belongs to the avfA family.</text>
</comment>
<dbReference type="Proteomes" id="UP000050424">
    <property type="component" value="Unassembled WGS sequence"/>
</dbReference>
<evidence type="ECO:0000256" key="1">
    <source>
        <dbReference type="ARBA" id="ARBA00038376"/>
    </source>
</evidence>
<dbReference type="InterPro" id="IPR036291">
    <property type="entry name" value="NAD(P)-bd_dom_sf"/>
</dbReference>
<name>A0A0P7B4B3_9HYPO</name>
<accession>A0A0P7B4B3</accession>
<comment type="caution">
    <text evidence="3">The sequence shown here is derived from an EMBL/GenBank/DDBJ whole genome shotgun (WGS) entry which is preliminary data.</text>
</comment>
<gene>
    <name evidence="3" type="ORF">AK830_g10076</name>
</gene>
<keyword evidence="4" id="KW-1185">Reference proteome</keyword>
<dbReference type="InterPro" id="IPR016040">
    <property type="entry name" value="NAD(P)-bd_dom"/>
</dbReference>
<dbReference type="Pfam" id="PF13460">
    <property type="entry name" value="NAD_binding_10"/>
    <property type="match status" value="1"/>
</dbReference>
<evidence type="ECO:0000259" key="2">
    <source>
        <dbReference type="Pfam" id="PF13460"/>
    </source>
</evidence>
<dbReference type="AlphaFoldDB" id="A0A0P7B4B3"/>
<protein>
    <recommendedName>
        <fullName evidence="2">NAD(P)-binding domain-containing protein</fullName>
    </recommendedName>
</protein>
<reference evidence="3 4" key="1">
    <citation type="submission" date="2015-09" db="EMBL/GenBank/DDBJ databases">
        <title>Draft genome of a European isolate of the apple canker pathogen Neonectria ditissima.</title>
        <authorList>
            <person name="Gomez-Cortecero A."/>
            <person name="Harrison R.J."/>
            <person name="Armitage A.D."/>
        </authorList>
    </citation>
    <scope>NUCLEOTIDE SEQUENCE [LARGE SCALE GENOMIC DNA]</scope>
    <source>
        <strain evidence="3 4">R09/05</strain>
    </source>
</reference>
<proteinExistence type="inferred from homology"/>
<dbReference type="STRING" id="78410.A0A0P7B4B3"/>
<evidence type="ECO:0000313" key="4">
    <source>
        <dbReference type="Proteomes" id="UP000050424"/>
    </source>
</evidence>